<name>A0ABP0KNW8_9DINO</name>
<organism evidence="3 4">
    <name type="scientific">Durusdinium trenchii</name>
    <dbReference type="NCBI Taxonomy" id="1381693"/>
    <lineage>
        <taxon>Eukaryota</taxon>
        <taxon>Sar</taxon>
        <taxon>Alveolata</taxon>
        <taxon>Dinophyceae</taxon>
        <taxon>Suessiales</taxon>
        <taxon>Symbiodiniaceae</taxon>
        <taxon>Durusdinium</taxon>
    </lineage>
</organism>
<dbReference type="InterPro" id="IPR028031">
    <property type="entry name" value="DUF4460"/>
</dbReference>
<evidence type="ECO:0000313" key="4">
    <source>
        <dbReference type="Proteomes" id="UP001642484"/>
    </source>
</evidence>
<proteinExistence type="predicted"/>
<evidence type="ECO:0000259" key="2">
    <source>
        <dbReference type="Pfam" id="PF14687"/>
    </source>
</evidence>
<gene>
    <name evidence="3" type="ORF">CCMP2556_LOCUS17006</name>
</gene>
<accession>A0ABP0KNW8</accession>
<evidence type="ECO:0000256" key="1">
    <source>
        <dbReference type="SAM" id="MobiDB-lite"/>
    </source>
</evidence>
<feature type="region of interest" description="Disordered" evidence="1">
    <location>
        <begin position="351"/>
        <end position="371"/>
    </location>
</feature>
<evidence type="ECO:0000313" key="3">
    <source>
        <dbReference type="EMBL" id="CAK9028159.1"/>
    </source>
</evidence>
<feature type="domain" description="DUF4460" evidence="2">
    <location>
        <begin position="21"/>
        <end position="72"/>
    </location>
</feature>
<keyword evidence="4" id="KW-1185">Reference proteome</keyword>
<reference evidence="3 4" key="1">
    <citation type="submission" date="2024-02" db="EMBL/GenBank/DDBJ databases">
        <authorList>
            <person name="Chen Y."/>
            <person name="Shah S."/>
            <person name="Dougan E. K."/>
            <person name="Thang M."/>
            <person name="Chan C."/>
        </authorList>
    </citation>
    <scope>NUCLEOTIDE SEQUENCE [LARGE SCALE GENOMIC DNA]</scope>
</reference>
<sequence>MAFHALPVALPSAVQRRGVSGVRRLLGSFIRAVHPDLSPEFPLEARRINQRSLAELNAFVDLLESDEVRKFEDGPESARELPFFRALQTRLGRVVPNRVSPLHLLLPSLPASANHLEKEFAAAHLIRGAEVALETSPSSFSQRPDVPRLFTKPGTGRKAFDKLWWQQTQEELVKDAIHGPDDEEVRLHVAKRVFACKYASQLMRQYVRIKNTAKRKRRLAGLDEIVQAKIAQKFPSIPEKEEVFDEKRDPVRVLEGGFHPDLVFMAPDLSDQHRREAIRRICGMNLEKDSDFWLLENLWKAMRGTAPAVPLVVAERDYKAHESGFIQIPWDFTVLSLCDLLEEHLDTTREHLRRRREGSSRTNPPAPARIE</sequence>
<dbReference type="Proteomes" id="UP001642484">
    <property type="component" value="Unassembled WGS sequence"/>
</dbReference>
<dbReference type="EMBL" id="CAXAMN010009258">
    <property type="protein sequence ID" value="CAK9028159.1"/>
    <property type="molecule type" value="Genomic_DNA"/>
</dbReference>
<protein>
    <recommendedName>
        <fullName evidence="2">DUF4460 domain-containing protein</fullName>
    </recommendedName>
</protein>
<comment type="caution">
    <text evidence="3">The sequence shown here is derived from an EMBL/GenBank/DDBJ whole genome shotgun (WGS) entry which is preliminary data.</text>
</comment>
<dbReference type="Pfam" id="PF14687">
    <property type="entry name" value="DUF4460"/>
    <property type="match status" value="1"/>
</dbReference>